<reference evidence="1 2" key="1">
    <citation type="journal article" date="2010" name="Nature">
        <title>Genome sequencing and analysis of the model grass Brachypodium distachyon.</title>
        <authorList>
            <consortium name="International Brachypodium Initiative"/>
        </authorList>
    </citation>
    <scope>NUCLEOTIDE SEQUENCE [LARGE SCALE GENOMIC DNA]</scope>
    <source>
        <strain evidence="1 2">Bd21</strain>
    </source>
</reference>
<name>A0A2K2DNG4_BRADI</name>
<dbReference type="AlphaFoldDB" id="A0A2K2DNG4"/>
<dbReference type="InParanoid" id="A0A2K2DNG4"/>
<gene>
    <name evidence="1" type="ORF">BRADI_1g38455v3</name>
</gene>
<protein>
    <submittedName>
        <fullName evidence="1 2">Uncharacterized protein</fullName>
    </submittedName>
</protein>
<accession>A0A2K2DNG4</accession>
<dbReference type="Proteomes" id="UP000008810">
    <property type="component" value="Chromosome 1"/>
</dbReference>
<organism evidence="1">
    <name type="scientific">Brachypodium distachyon</name>
    <name type="common">Purple false brome</name>
    <name type="synonym">Trachynia distachya</name>
    <dbReference type="NCBI Taxonomy" id="15368"/>
    <lineage>
        <taxon>Eukaryota</taxon>
        <taxon>Viridiplantae</taxon>
        <taxon>Streptophyta</taxon>
        <taxon>Embryophyta</taxon>
        <taxon>Tracheophyta</taxon>
        <taxon>Spermatophyta</taxon>
        <taxon>Magnoliopsida</taxon>
        <taxon>Liliopsida</taxon>
        <taxon>Poales</taxon>
        <taxon>Poaceae</taxon>
        <taxon>BOP clade</taxon>
        <taxon>Pooideae</taxon>
        <taxon>Stipodae</taxon>
        <taxon>Brachypodieae</taxon>
        <taxon>Brachypodium</taxon>
    </lineage>
</organism>
<evidence type="ECO:0000313" key="3">
    <source>
        <dbReference type="Proteomes" id="UP000008810"/>
    </source>
</evidence>
<evidence type="ECO:0000313" key="2">
    <source>
        <dbReference type="EnsemblPlants" id="PNT75820"/>
    </source>
</evidence>
<evidence type="ECO:0000313" key="1">
    <source>
        <dbReference type="EMBL" id="PNT75820.1"/>
    </source>
</evidence>
<sequence>MDSLINWDFSYGERVSSQVRRCFNSSVGFGGNPSSREFFLVVSFKTFAFPLDVDSVSVALQSCLGV</sequence>
<dbReference type="EnsemblPlants" id="PNT75820">
    <property type="protein sequence ID" value="PNT75820"/>
    <property type="gene ID" value="BRADI_1g38455v3"/>
</dbReference>
<reference evidence="1" key="2">
    <citation type="submission" date="2017-06" db="EMBL/GenBank/DDBJ databases">
        <title>WGS assembly of Brachypodium distachyon.</title>
        <authorList>
            <consortium name="The International Brachypodium Initiative"/>
            <person name="Lucas S."/>
            <person name="Harmon-Smith M."/>
            <person name="Lail K."/>
            <person name="Tice H."/>
            <person name="Grimwood J."/>
            <person name="Bruce D."/>
            <person name="Barry K."/>
            <person name="Shu S."/>
            <person name="Lindquist E."/>
            <person name="Wang M."/>
            <person name="Pitluck S."/>
            <person name="Vogel J.P."/>
            <person name="Garvin D.F."/>
            <person name="Mockler T.C."/>
            <person name="Schmutz J."/>
            <person name="Rokhsar D."/>
            <person name="Bevan M.W."/>
        </authorList>
    </citation>
    <scope>NUCLEOTIDE SEQUENCE</scope>
    <source>
        <strain evidence="1">Bd21</strain>
    </source>
</reference>
<dbReference type="EMBL" id="CM000880">
    <property type="protein sequence ID" value="PNT75820.1"/>
    <property type="molecule type" value="Genomic_DNA"/>
</dbReference>
<proteinExistence type="predicted"/>
<reference evidence="2" key="3">
    <citation type="submission" date="2018-08" db="UniProtKB">
        <authorList>
            <consortium name="EnsemblPlants"/>
        </authorList>
    </citation>
    <scope>IDENTIFICATION</scope>
    <source>
        <strain evidence="2">cv. Bd21</strain>
    </source>
</reference>
<dbReference type="Gramene" id="PNT75820">
    <property type="protein sequence ID" value="PNT75820"/>
    <property type="gene ID" value="BRADI_1g38455v3"/>
</dbReference>
<keyword evidence="3" id="KW-1185">Reference proteome</keyword>